<protein>
    <recommendedName>
        <fullName evidence="4">Secreted protein</fullName>
    </recommendedName>
</protein>
<organism evidence="2 3">
    <name type="scientific">Streptomyces doebereineriae</name>
    <dbReference type="NCBI Taxonomy" id="3075528"/>
    <lineage>
        <taxon>Bacteria</taxon>
        <taxon>Bacillati</taxon>
        <taxon>Actinomycetota</taxon>
        <taxon>Actinomycetes</taxon>
        <taxon>Kitasatosporales</taxon>
        <taxon>Streptomycetaceae</taxon>
        <taxon>Streptomyces</taxon>
    </lineage>
</organism>
<name>A0ABU2VJ74_9ACTN</name>
<reference evidence="3" key="1">
    <citation type="submission" date="2023-07" db="EMBL/GenBank/DDBJ databases">
        <title>30 novel species of actinomycetes from the DSMZ collection.</title>
        <authorList>
            <person name="Nouioui I."/>
        </authorList>
    </citation>
    <scope>NUCLEOTIDE SEQUENCE [LARGE SCALE GENOMIC DNA]</scope>
    <source>
        <strain evidence="3">DSM 41640</strain>
    </source>
</reference>
<evidence type="ECO:0008006" key="4">
    <source>
        <dbReference type="Google" id="ProtNLM"/>
    </source>
</evidence>
<comment type="caution">
    <text evidence="2">The sequence shown here is derived from an EMBL/GenBank/DDBJ whole genome shotgun (WGS) entry which is preliminary data.</text>
</comment>
<accession>A0ABU2VJ74</accession>
<dbReference type="Proteomes" id="UP001183824">
    <property type="component" value="Unassembled WGS sequence"/>
</dbReference>
<gene>
    <name evidence="2" type="ORF">RNB18_36735</name>
</gene>
<keyword evidence="3" id="KW-1185">Reference proteome</keyword>
<proteinExistence type="predicted"/>
<dbReference type="RefSeq" id="WP_311718413.1">
    <property type="nucleotide sequence ID" value="NZ_JAVREZ010000016.1"/>
</dbReference>
<dbReference type="EMBL" id="JAVREZ010000016">
    <property type="protein sequence ID" value="MDT0485643.1"/>
    <property type="molecule type" value="Genomic_DNA"/>
</dbReference>
<feature type="region of interest" description="Disordered" evidence="1">
    <location>
        <begin position="36"/>
        <end position="73"/>
    </location>
</feature>
<evidence type="ECO:0000313" key="2">
    <source>
        <dbReference type="EMBL" id="MDT0485643.1"/>
    </source>
</evidence>
<evidence type="ECO:0000256" key="1">
    <source>
        <dbReference type="SAM" id="MobiDB-lite"/>
    </source>
</evidence>
<evidence type="ECO:0000313" key="3">
    <source>
        <dbReference type="Proteomes" id="UP001183824"/>
    </source>
</evidence>
<sequence>MESSKGRLPVPPALVGFVVLLVALTGLSYGAGRMAGPVAPGMHRTVPSEQNREPGMSDMHGLGAVDDEAVAGR</sequence>